<dbReference type="Pfam" id="PF07589">
    <property type="entry name" value="PEP-CTERM"/>
    <property type="match status" value="1"/>
</dbReference>
<proteinExistence type="predicted"/>
<organism evidence="2 3">
    <name type="scientific">Candidatus Sulfobium mesophilum</name>
    <dbReference type="NCBI Taxonomy" id="2016548"/>
    <lineage>
        <taxon>Bacteria</taxon>
        <taxon>Pseudomonadati</taxon>
        <taxon>Nitrospirota</taxon>
        <taxon>Nitrospiria</taxon>
        <taxon>Nitrospirales</taxon>
        <taxon>Nitrospiraceae</taxon>
        <taxon>Candidatus Sulfobium</taxon>
    </lineage>
</organism>
<reference evidence="3" key="1">
    <citation type="submission" date="2018-03" db="EMBL/GenBank/DDBJ databases">
        <authorList>
            <person name="Zecchin S."/>
        </authorList>
    </citation>
    <scope>NUCLEOTIDE SEQUENCE [LARGE SCALE GENOMIC DNA]</scope>
</reference>
<name>A0A2U3QKU2_9BACT</name>
<evidence type="ECO:0000313" key="2">
    <source>
        <dbReference type="EMBL" id="SPQ02026.1"/>
    </source>
</evidence>
<accession>A0A2U3QKU2</accession>
<dbReference type="NCBIfam" id="TIGR02595">
    <property type="entry name" value="PEP_CTERM"/>
    <property type="match status" value="1"/>
</dbReference>
<protein>
    <recommendedName>
        <fullName evidence="1">Ice-binding protein C-terminal domain-containing protein</fullName>
    </recommendedName>
</protein>
<gene>
    <name evidence="2" type="ORF">NBG4_860011</name>
</gene>
<evidence type="ECO:0000259" key="1">
    <source>
        <dbReference type="Pfam" id="PF07589"/>
    </source>
</evidence>
<evidence type="ECO:0000313" key="3">
    <source>
        <dbReference type="Proteomes" id="UP000245125"/>
    </source>
</evidence>
<keyword evidence="3" id="KW-1185">Reference proteome</keyword>
<dbReference type="Proteomes" id="UP000245125">
    <property type="component" value="Unassembled WGS sequence"/>
</dbReference>
<dbReference type="EMBL" id="OUUY01000137">
    <property type="protein sequence ID" value="SPQ02026.1"/>
    <property type="molecule type" value="Genomic_DNA"/>
</dbReference>
<feature type="domain" description="Ice-binding protein C-terminal" evidence="1">
    <location>
        <begin position="185"/>
        <end position="207"/>
    </location>
</feature>
<dbReference type="AlphaFoldDB" id="A0A2U3QKU2"/>
<sequence length="211" mass="22519">MKIRHSVASLFIVLLPLIICFLPSSSYALFVTDQLTINFIPPNPILPGDPTFTSLTGGEAAIFQGVPFGEGGFLITFLDFITVPTLNAGDSFSTKTQPADPWSPQDPCFFSFAGMTTAVNDGAGQIITQAFPPDPIIPPNPILPTPMAIDIGTFDSFLTPLHMTGPIYAFDTTVQVGTWEVTVTPVPEPSTIVLLGVGLAGVGVVRRKLRR</sequence>
<dbReference type="InterPro" id="IPR013424">
    <property type="entry name" value="Ice-binding_C"/>
</dbReference>